<sequence length="53" mass="5897">MLQFGTKNSRRAWHVIPEQEVEEFTISSDFSLGAGHGSHTLPIVSLLVIEFPS</sequence>
<dbReference type="Proteomes" id="UP000053105">
    <property type="component" value="Unassembled WGS sequence"/>
</dbReference>
<evidence type="ECO:0000313" key="2">
    <source>
        <dbReference type="Proteomes" id="UP000053105"/>
    </source>
</evidence>
<protein>
    <submittedName>
        <fullName evidence="1">Uncharacterized protein</fullName>
    </submittedName>
</protein>
<gene>
    <name evidence="1" type="ORF">WN51_03159</name>
</gene>
<evidence type="ECO:0000313" key="1">
    <source>
        <dbReference type="EMBL" id="KOX72011.1"/>
    </source>
</evidence>
<reference evidence="1 2" key="1">
    <citation type="submission" date="2015-07" db="EMBL/GenBank/DDBJ databases">
        <title>The genome of Melipona quadrifasciata.</title>
        <authorList>
            <person name="Pan H."/>
            <person name="Kapheim K."/>
        </authorList>
    </citation>
    <scope>NUCLEOTIDE SEQUENCE [LARGE SCALE GENOMIC DNA]</scope>
    <source>
        <strain evidence="1">0111107301</strain>
        <tissue evidence="1">Whole body</tissue>
    </source>
</reference>
<dbReference type="EMBL" id="KQ435826">
    <property type="protein sequence ID" value="KOX72011.1"/>
    <property type="molecule type" value="Genomic_DNA"/>
</dbReference>
<dbReference type="AlphaFoldDB" id="A0A0N0BEK5"/>
<proteinExistence type="predicted"/>
<keyword evidence="2" id="KW-1185">Reference proteome</keyword>
<organism evidence="1 2">
    <name type="scientific">Melipona quadrifasciata</name>
    <dbReference type="NCBI Taxonomy" id="166423"/>
    <lineage>
        <taxon>Eukaryota</taxon>
        <taxon>Metazoa</taxon>
        <taxon>Ecdysozoa</taxon>
        <taxon>Arthropoda</taxon>
        <taxon>Hexapoda</taxon>
        <taxon>Insecta</taxon>
        <taxon>Pterygota</taxon>
        <taxon>Neoptera</taxon>
        <taxon>Endopterygota</taxon>
        <taxon>Hymenoptera</taxon>
        <taxon>Apocrita</taxon>
        <taxon>Aculeata</taxon>
        <taxon>Apoidea</taxon>
        <taxon>Anthophila</taxon>
        <taxon>Apidae</taxon>
        <taxon>Melipona</taxon>
    </lineage>
</organism>
<name>A0A0N0BEK5_9HYME</name>
<accession>A0A0N0BEK5</accession>